<dbReference type="Proteomes" id="UP000885806">
    <property type="component" value="Unassembled WGS sequence"/>
</dbReference>
<dbReference type="PANTHER" id="PTHR34824:SF1">
    <property type="entry name" value="HEAT-INDUCIBLE TRANSCRIPTION REPRESSOR HRCA"/>
    <property type="match status" value="1"/>
</dbReference>
<dbReference type="GO" id="GO:0045892">
    <property type="term" value="P:negative regulation of DNA-templated transcription"/>
    <property type="evidence" value="ECO:0007669"/>
    <property type="project" value="TreeGrafter"/>
</dbReference>
<dbReference type="PANTHER" id="PTHR34824">
    <property type="entry name" value="HEAT-INDUCIBLE TRANSCRIPTION REPRESSOR HRCA"/>
    <property type="match status" value="1"/>
</dbReference>
<dbReference type="InterPro" id="IPR021153">
    <property type="entry name" value="HrcA_C"/>
</dbReference>
<evidence type="ECO:0000256" key="3">
    <source>
        <dbReference type="ARBA" id="ARBA00023016"/>
    </source>
</evidence>
<evidence type="ECO:0000259" key="5">
    <source>
        <dbReference type="Pfam" id="PF01628"/>
    </source>
</evidence>
<keyword evidence="3" id="KW-0346">Stress response</keyword>
<accession>A0A7V5NW77</accession>
<dbReference type="GO" id="GO:0003677">
    <property type="term" value="F:DNA binding"/>
    <property type="evidence" value="ECO:0007669"/>
    <property type="project" value="InterPro"/>
</dbReference>
<dbReference type="InterPro" id="IPR036388">
    <property type="entry name" value="WH-like_DNA-bd_sf"/>
</dbReference>
<evidence type="ECO:0000256" key="1">
    <source>
        <dbReference type="ARBA" id="ARBA00022491"/>
    </source>
</evidence>
<dbReference type="InterPro" id="IPR036390">
    <property type="entry name" value="WH_DNA-bd_sf"/>
</dbReference>
<organism evidence="6">
    <name type="scientific">Hellea balneolensis</name>
    <dbReference type="NCBI Taxonomy" id="287478"/>
    <lineage>
        <taxon>Bacteria</taxon>
        <taxon>Pseudomonadati</taxon>
        <taxon>Pseudomonadota</taxon>
        <taxon>Alphaproteobacteria</taxon>
        <taxon>Maricaulales</taxon>
        <taxon>Robiginitomaculaceae</taxon>
        <taxon>Hellea</taxon>
    </lineage>
</organism>
<dbReference type="SUPFAM" id="SSF46785">
    <property type="entry name" value="Winged helix' DNA-binding domain"/>
    <property type="match status" value="1"/>
</dbReference>
<dbReference type="HAMAP" id="MF_00081">
    <property type="entry name" value="HrcA"/>
    <property type="match status" value="1"/>
</dbReference>
<protein>
    <submittedName>
        <fullName evidence="6">Heat-inducible transcriptional repressor HrcA</fullName>
    </submittedName>
</protein>
<name>A0A7V5NW77_9PROT</name>
<dbReference type="AlphaFoldDB" id="A0A7V5NW77"/>
<evidence type="ECO:0000256" key="2">
    <source>
        <dbReference type="ARBA" id="ARBA00023015"/>
    </source>
</evidence>
<evidence type="ECO:0000256" key="4">
    <source>
        <dbReference type="ARBA" id="ARBA00023163"/>
    </source>
</evidence>
<feature type="non-terminal residue" evidence="6">
    <location>
        <position position="259"/>
    </location>
</feature>
<feature type="domain" description="Heat-inducible transcription repressor HrcA C-terminal" evidence="5">
    <location>
        <begin position="116"/>
        <end position="258"/>
    </location>
</feature>
<proteinExistence type="inferred from homology"/>
<dbReference type="Pfam" id="PF01628">
    <property type="entry name" value="HrcA"/>
    <property type="match status" value="1"/>
</dbReference>
<keyword evidence="4" id="KW-0804">Transcription</keyword>
<evidence type="ECO:0000313" key="6">
    <source>
        <dbReference type="EMBL" id="HHI88412.1"/>
    </source>
</evidence>
<comment type="caution">
    <text evidence="6">The sequence shown here is derived from an EMBL/GenBank/DDBJ whole genome shotgun (WGS) entry which is preliminary data.</text>
</comment>
<gene>
    <name evidence="6" type="ORF">ENK01_00530</name>
</gene>
<keyword evidence="2" id="KW-0805">Transcription regulation</keyword>
<dbReference type="InterPro" id="IPR002571">
    <property type="entry name" value="HrcA"/>
</dbReference>
<sequence>MSLISPSPSLAELDGRARLVFRQIVENYLATGEPVGSMLIAKRNQGRSGLSSASIRNTMAMLTEIGLLTSPHISAGRLPTHMGLRLYIDGLMETGPLSPSDKKGIEAQFSPQTPPEQILEQASNALSGLARGAGLVLAPEMSGELKHIEFVALEPGRALAVLVYADGHIENRVMHVPDGLVPAALEQAGNYLSARLKGKKLSEARQDILAEIEAGQASLQKTTAALVKQGVIEWSGDNKSIQKRTLIVRGAARLLDNED</sequence>
<dbReference type="EMBL" id="DROP01000036">
    <property type="protein sequence ID" value="HHI88412.1"/>
    <property type="molecule type" value="Genomic_DNA"/>
</dbReference>
<keyword evidence="1" id="KW-0678">Repressor</keyword>
<reference evidence="6" key="1">
    <citation type="journal article" date="2020" name="mSystems">
        <title>Genome- and Community-Level Interaction Insights into Carbon Utilization and Element Cycling Functions of Hydrothermarchaeota in Hydrothermal Sediment.</title>
        <authorList>
            <person name="Zhou Z."/>
            <person name="Liu Y."/>
            <person name="Xu W."/>
            <person name="Pan J."/>
            <person name="Luo Z.H."/>
            <person name="Li M."/>
        </authorList>
    </citation>
    <scope>NUCLEOTIDE SEQUENCE [LARGE SCALE GENOMIC DNA]</scope>
    <source>
        <strain evidence="6">HyVt-538</strain>
    </source>
</reference>
<dbReference type="Gene3D" id="1.10.10.10">
    <property type="entry name" value="Winged helix-like DNA-binding domain superfamily/Winged helix DNA-binding domain"/>
    <property type="match status" value="1"/>
</dbReference>
<dbReference type="SUPFAM" id="SSF55781">
    <property type="entry name" value="GAF domain-like"/>
    <property type="match status" value="1"/>
</dbReference>